<keyword evidence="3" id="KW-1185">Reference proteome</keyword>
<feature type="region of interest" description="Disordered" evidence="1">
    <location>
        <begin position="403"/>
        <end position="426"/>
    </location>
</feature>
<comment type="caution">
    <text evidence="2">The sequence shown here is derived from an EMBL/GenBank/DDBJ whole genome shotgun (WGS) entry which is preliminary data.</text>
</comment>
<feature type="region of interest" description="Disordered" evidence="1">
    <location>
        <begin position="352"/>
        <end position="378"/>
    </location>
</feature>
<evidence type="ECO:0000313" key="3">
    <source>
        <dbReference type="Proteomes" id="UP001307849"/>
    </source>
</evidence>
<gene>
    <name evidence="2" type="ORF">TWF506_006335</name>
</gene>
<dbReference type="EMBL" id="JAVHJM010000003">
    <property type="protein sequence ID" value="KAK6516426.1"/>
    <property type="molecule type" value="Genomic_DNA"/>
</dbReference>
<organism evidence="2 3">
    <name type="scientific">Arthrobotrys conoides</name>
    <dbReference type="NCBI Taxonomy" id="74498"/>
    <lineage>
        <taxon>Eukaryota</taxon>
        <taxon>Fungi</taxon>
        <taxon>Dikarya</taxon>
        <taxon>Ascomycota</taxon>
        <taxon>Pezizomycotina</taxon>
        <taxon>Orbiliomycetes</taxon>
        <taxon>Orbiliales</taxon>
        <taxon>Orbiliaceae</taxon>
        <taxon>Arthrobotrys</taxon>
    </lineage>
</organism>
<feature type="compositionally biased region" description="Acidic residues" evidence="1">
    <location>
        <begin position="320"/>
        <end position="329"/>
    </location>
</feature>
<dbReference type="Proteomes" id="UP001307849">
    <property type="component" value="Unassembled WGS sequence"/>
</dbReference>
<accession>A0AAN8NRI8</accession>
<evidence type="ECO:0000313" key="2">
    <source>
        <dbReference type="EMBL" id="KAK6516426.1"/>
    </source>
</evidence>
<reference evidence="2 3" key="1">
    <citation type="submission" date="2019-10" db="EMBL/GenBank/DDBJ databases">
        <authorList>
            <person name="Palmer J.M."/>
        </authorList>
    </citation>
    <scope>NUCLEOTIDE SEQUENCE [LARGE SCALE GENOMIC DNA]</scope>
    <source>
        <strain evidence="2 3">TWF506</strain>
    </source>
</reference>
<name>A0AAN8NRI8_9PEZI</name>
<proteinExistence type="predicted"/>
<sequence length="426" mass="47934">MQRRTSTAWGAIVPPSFYNETRSFEQTRGNLIENIYINIPEPLIYDSDGRLFSGRETVPERDNIDTLLHRDLQRLAREAGRRSRPPPFTSGYEPGTGNFIRISRSAPRAMSNYFLEHPEIYGSILDRQGEFSTDEFWRNTHGGWLTSMDANTDVIMISGGPEYRASIFRERIGVPEIEMYDAEDGESDIDPDENDYCTFSFDEVADLIDDLELVEALEAGEFDGSSRVGQRVGFHDGDNLSESLYDTYETFGSTSVWDHNSTTRTRRSRRRRNHRSATPPPHPEDDDGNGDPHWMVRGFEADYIEGWSGDEAHGENPDSNPEDQEDQADESNQNNDDNSPVVRRLSEEFTQMTLEASSTTNPQSQENDGQPEESAETHEAILLEGVAQNQESPAVTRILSVANDSENGAMDSEQQIVPGSSNPETS</sequence>
<dbReference type="AlphaFoldDB" id="A0AAN8NRI8"/>
<feature type="region of interest" description="Disordered" evidence="1">
    <location>
        <begin position="254"/>
        <end position="295"/>
    </location>
</feature>
<feature type="region of interest" description="Disordered" evidence="1">
    <location>
        <begin position="307"/>
        <end position="340"/>
    </location>
</feature>
<feature type="compositionally biased region" description="Basic residues" evidence="1">
    <location>
        <begin position="264"/>
        <end position="275"/>
    </location>
</feature>
<feature type="compositionally biased region" description="Polar residues" evidence="1">
    <location>
        <begin position="352"/>
        <end position="368"/>
    </location>
</feature>
<evidence type="ECO:0000256" key="1">
    <source>
        <dbReference type="SAM" id="MobiDB-lite"/>
    </source>
</evidence>
<protein>
    <submittedName>
        <fullName evidence="2">Uncharacterized protein</fullName>
    </submittedName>
</protein>